<dbReference type="Pfam" id="PF00097">
    <property type="entry name" value="zf-C3HC4"/>
    <property type="match status" value="1"/>
</dbReference>
<feature type="domain" description="B box-type" evidence="9">
    <location>
        <begin position="83"/>
        <end position="124"/>
    </location>
</feature>
<dbReference type="PROSITE" id="PS00518">
    <property type="entry name" value="ZF_RING_1"/>
    <property type="match status" value="1"/>
</dbReference>
<dbReference type="Pfam" id="PF13765">
    <property type="entry name" value="PRY"/>
    <property type="match status" value="1"/>
</dbReference>
<evidence type="ECO:0000256" key="5">
    <source>
        <dbReference type="ARBA" id="ARBA00022771"/>
    </source>
</evidence>
<evidence type="ECO:0000259" key="10">
    <source>
        <dbReference type="PROSITE" id="PS50188"/>
    </source>
</evidence>
<dbReference type="SUPFAM" id="SSF57845">
    <property type="entry name" value="B-box zinc-binding domain"/>
    <property type="match status" value="1"/>
</dbReference>
<name>A0AA88NM44_CHASR</name>
<comment type="subcellular location">
    <subcellularLocation>
        <location evidence="1">Cytoplasm</location>
    </subcellularLocation>
</comment>
<keyword evidence="5 7" id="KW-0863">Zinc-finger</keyword>
<keyword evidence="12" id="KW-1185">Reference proteome</keyword>
<evidence type="ECO:0000259" key="8">
    <source>
        <dbReference type="PROSITE" id="PS50089"/>
    </source>
</evidence>
<dbReference type="InterPro" id="IPR013083">
    <property type="entry name" value="Znf_RING/FYVE/PHD"/>
</dbReference>
<dbReference type="InterPro" id="IPR017907">
    <property type="entry name" value="Znf_RING_CS"/>
</dbReference>
<evidence type="ECO:0000313" key="12">
    <source>
        <dbReference type="Proteomes" id="UP001187415"/>
    </source>
</evidence>
<dbReference type="PROSITE" id="PS50188">
    <property type="entry name" value="B302_SPRY"/>
    <property type="match status" value="1"/>
</dbReference>
<evidence type="ECO:0000313" key="11">
    <source>
        <dbReference type="EMBL" id="KAK2861657.1"/>
    </source>
</evidence>
<evidence type="ECO:0000256" key="3">
    <source>
        <dbReference type="ARBA" id="ARBA00022490"/>
    </source>
</evidence>
<dbReference type="SUPFAM" id="SSF57850">
    <property type="entry name" value="RING/U-box"/>
    <property type="match status" value="1"/>
</dbReference>
<comment type="similarity">
    <text evidence="2">Belongs to the TRIM/RBCC family.</text>
</comment>
<accession>A0AA88NM44</accession>
<dbReference type="Gene3D" id="2.60.120.920">
    <property type="match status" value="1"/>
</dbReference>
<dbReference type="PROSITE" id="PS50119">
    <property type="entry name" value="ZF_BBOX"/>
    <property type="match status" value="1"/>
</dbReference>
<dbReference type="GO" id="GO:0005737">
    <property type="term" value="C:cytoplasm"/>
    <property type="evidence" value="ECO:0007669"/>
    <property type="project" value="UniProtKB-SubCell"/>
</dbReference>
<dbReference type="InterPro" id="IPR013320">
    <property type="entry name" value="ConA-like_dom_sf"/>
</dbReference>
<dbReference type="EMBL" id="JAUPFM010000001">
    <property type="protein sequence ID" value="KAK2861657.1"/>
    <property type="molecule type" value="Genomic_DNA"/>
</dbReference>
<dbReference type="SMART" id="SM00449">
    <property type="entry name" value="SPRY"/>
    <property type="match status" value="1"/>
</dbReference>
<keyword evidence="3" id="KW-0963">Cytoplasm</keyword>
<dbReference type="SMART" id="SM00336">
    <property type="entry name" value="BBOX"/>
    <property type="match status" value="1"/>
</dbReference>
<dbReference type="PROSITE" id="PS50089">
    <property type="entry name" value="ZF_RING_2"/>
    <property type="match status" value="1"/>
</dbReference>
<dbReference type="InterPro" id="IPR018957">
    <property type="entry name" value="Znf_C3HC4_RING-type"/>
</dbReference>
<dbReference type="GO" id="GO:0004842">
    <property type="term" value="F:ubiquitin-protein transferase activity"/>
    <property type="evidence" value="ECO:0007669"/>
    <property type="project" value="InterPro"/>
</dbReference>
<dbReference type="Proteomes" id="UP001187415">
    <property type="component" value="Unassembled WGS sequence"/>
</dbReference>
<dbReference type="InterPro" id="IPR000315">
    <property type="entry name" value="Znf_B-box"/>
</dbReference>
<proteinExistence type="inferred from homology"/>
<dbReference type="PRINTS" id="PR01407">
    <property type="entry name" value="BUTYPHLNCDUF"/>
</dbReference>
<dbReference type="Gene3D" id="3.30.160.60">
    <property type="entry name" value="Classic Zinc Finger"/>
    <property type="match status" value="1"/>
</dbReference>
<evidence type="ECO:0000259" key="9">
    <source>
        <dbReference type="PROSITE" id="PS50119"/>
    </source>
</evidence>
<protein>
    <recommendedName>
        <fullName evidence="13">Zinc-binding protein A33-like</fullName>
    </recommendedName>
</protein>
<dbReference type="SUPFAM" id="SSF49899">
    <property type="entry name" value="Concanavalin A-like lectins/glucanases"/>
    <property type="match status" value="1"/>
</dbReference>
<gene>
    <name evidence="11" type="ORF">Q5P01_001190</name>
</gene>
<evidence type="ECO:0000256" key="1">
    <source>
        <dbReference type="ARBA" id="ARBA00004496"/>
    </source>
</evidence>
<organism evidence="11 12">
    <name type="scientific">Channa striata</name>
    <name type="common">Snakehead murrel</name>
    <name type="synonym">Ophicephalus striatus</name>
    <dbReference type="NCBI Taxonomy" id="64152"/>
    <lineage>
        <taxon>Eukaryota</taxon>
        <taxon>Metazoa</taxon>
        <taxon>Chordata</taxon>
        <taxon>Craniata</taxon>
        <taxon>Vertebrata</taxon>
        <taxon>Euteleostomi</taxon>
        <taxon>Actinopterygii</taxon>
        <taxon>Neopterygii</taxon>
        <taxon>Teleostei</taxon>
        <taxon>Neoteleostei</taxon>
        <taxon>Acanthomorphata</taxon>
        <taxon>Anabantaria</taxon>
        <taxon>Anabantiformes</taxon>
        <taxon>Channoidei</taxon>
        <taxon>Channidae</taxon>
        <taxon>Channa</taxon>
    </lineage>
</organism>
<keyword evidence="6" id="KW-0862">Zinc</keyword>
<evidence type="ECO:0000256" key="7">
    <source>
        <dbReference type="PROSITE-ProRule" id="PRU00024"/>
    </source>
</evidence>
<evidence type="ECO:0008006" key="13">
    <source>
        <dbReference type="Google" id="ProtNLM"/>
    </source>
</evidence>
<evidence type="ECO:0000256" key="2">
    <source>
        <dbReference type="ARBA" id="ARBA00008518"/>
    </source>
</evidence>
<feature type="domain" description="RING-type" evidence="8">
    <location>
        <begin position="11"/>
        <end position="50"/>
    </location>
</feature>
<evidence type="ECO:0000256" key="6">
    <source>
        <dbReference type="ARBA" id="ARBA00022833"/>
    </source>
</evidence>
<keyword evidence="4" id="KW-0479">Metal-binding</keyword>
<evidence type="ECO:0000256" key="4">
    <source>
        <dbReference type="ARBA" id="ARBA00022723"/>
    </source>
</evidence>
<feature type="domain" description="B30.2/SPRY" evidence="10">
    <location>
        <begin position="273"/>
        <end position="464"/>
    </location>
</feature>
<dbReference type="SMART" id="SM00184">
    <property type="entry name" value="RING"/>
    <property type="match status" value="1"/>
</dbReference>
<dbReference type="GO" id="GO:0008270">
    <property type="term" value="F:zinc ion binding"/>
    <property type="evidence" value="ECO:0007669"/>
    <property type="project" value="UniProtKB-KW"/>
</dbReference>
<dbReference type="SMART" id="SM00504">
    <property type="entry name" value="Ubox"/>
    <property type="match status" value="1"/>
</dbReference>
<dbReference type="InterPro" id="IPR043136">
    <property type="entry name" value="B30.2/SPRY_sf"/>
</dbReference>
<dbReference type="InterPro" id="IPR001870">
    <property type="entry name" value="B30.2/SPRY"/>
</dbReference>
<dbReference type="InterPro" id="IPR003613">
    <property type="entry name" value="Ubox_domain"/>
</dbReference>
<dbReference type="AlphaFoldDB" id="A0AA88NM44"/>
<dbReference type="Gene3D" id="3.30.40.10">
    <property type="entry name" value="Zinc/RING finger domain, C3HC4 (zinc finger)"/>
    <property type="match status" value="1"/>
</dbReference>
<dbReference type="PANTHER" id="PTHR24103">
    <property type="entry name" value="E3 UBIQUITIN-PROTEIN LIGASE TRIM"/>
    <property type="match status" value="1"/>
</dbReference>
<dbReference type="InterPro" id="IPR003877">
    <property type="entry name" value="SPRY_dom"/>
</dbReference>
<sequence>MASRSAEDLCCPVCCQIFKDPVVLSCSHSFCKLCVQRWWREKQTRECPVCIRRSPLSEPPVSLALKNLCESFLLERGKRYSAGSEDLCSLHSERLKLFCLDHQDPVCLVCKDSKTHNNHRFRPLDEAAQDHKDELQKSLNILQGKLELFKNVQEIHHQTAEHIKVQALHTERQIKLHFKKLHQFLQEEEEARITALREEEDQKGKMMKEKIVALSREISALSDTIRATEEKLRAKDVSFLRNYKAAVERVQQCPLMEDPQLVSGALIDVPKYLGNLTFNIWNKMKGMVSCSPVVLDPNTAYPKLILSEDLTSMRFGERQKRPDNPERIFFFSSALGSEGFKSGTHSWDVEVGDNAHWGVGVAAEPVERKEQPHYGLWRLQFYNGEYTAYSSPDSAKVVTVKKKLQRIRVCLDIDKGKLSFSDPDTKAHIHTFTHTFTEKMFPYFNTEHSLPLKILPVTDTAEEKVYYKSWWSFW</sequence>
<dbReference type="Pfam" id="PF00622">
    <property type="entry name" value="SPRY"/>
    <property type="match status" value="1"/>
</dbReference>
<dbReference type="GO" id="GO:0016567">
    <property type="term" value="P:protein ubiquitination"/>
    <property type="evidence" value="ECO:0007669"/>
    <property type="project" value="InterPro"/>
</dbReference>
<reference evidence="11" key="1">
    <citation type="submission" date="2023-07" db="EMBL/GenBank/DDBJ databases">
        <title>Chromosome-level Genome Assembly of Striped Snakehead (Channa striata).</title>
        <authorList>
            <person name="Liu H."/>
        </authorList>
    </citation>
    <scope>NUCLEOTIDE SEQUENCE</scope>
    <source>
        <strain evidence="11">Gz</strain>
        <tissue evidence="11">Muscle</tissue>
    </source>
</reference>
<dbReference type="SMART" id="SM00589">
    <property type="entry name" value="PRY"/>
    <property type="match status" value="1"/>
</dbReference>
<dbReference type="InterPro" id="IPR001841">
    <property type="entry name" value="Znf_RING"/>
</dbReference>
<comment type="caution">
    <text evidence="11">The sequence shown here is derived from an EMBL/GenBank/DDBJ whole genome shotgun (WGS) entry which is preliminary data.</text>
</comment>
<dbReference type="InterPro" id="IPR006574">
    <property type="entry name" value="PRY"/>
</dbReference>
<dbReference type="CDD" id="cd12893">
    <property type="entry name" value="SPRY_PRY_TRIM35"/>
    <property type="match status" value="1"/>
</dbReference>
<dbReference type="Pfam" id="PF00643">
    <property type="entry name" value="zf-B_box"/>
    <property type="match status" value="1"/>
</dbReference>
<dbReference type="InterPro" id="IPR050143">
    <property type="entry name" value="TRIM/RBCC"/>
</dbReference>
<dbReference type="InterPro" id="IPR003879">
    <property type="entry name" value="Butyrophylin_SPRY"/>
</dbReference>